<dbReference type="PANTHER" id="PTHR43283">
    <property type="entry name" value="BETA-LACTAMASE-RELATED"/>
    <property type="match status" value="1"/>
</dbReference>
<reference evidence="3 4" key="1">
    <citation type="submission" date="2020-01" db="EMBL/GenBank/DDBJ databases">
        <title>Draft Genome Analysis of Muricauda sp. HICW Isolated from coastal seawater of PR China.</title>
        <authorList>
            <person name="Chen M.-X."/>
        </authorList>
    </citation>
    <scope>NUCLEOTIDE SEQUENCE [LARGE SCALE GENOMIC DNA]</scope>
    <source>
        <strain evidence="3 4">HICW</strain>
    </source>
</reference>
<proteinExistence type="predicted"/>
<keyword evidence="3" id="KW-0378">Hydrolase</keyword>
<comment type="caution">
    <text evidence="3">The sequence shown here is derived from an EMBL/GenBank/DDBJ whole genome shotgun (WGS) entry which is preliminary data.</text>
</comment>
<dbReference type="InterPro" id="IPR012338">
    <property type="entry name" value="Beta-lactam/transpept-like"/>
</dbReference>
<evidence type="ECO:0000256" key="1">
    <source>
        <dbReference type="SAM" id="SignalP"/>
    </source>
</evidence>
<dbReference type="Proteomes" id="UP000558089">
    <property type="component" value="Unassembled WGS sequence"/>
</dbReference>
<feature type="signal peptide" evidence="1">
    <location>
        <begin position="1"/>
        <end position="19"/>
    </location>
</feature>
<dbReference type="Pfam" id="PF00144">
    <property type="entry name" value="Beta-lactamase"/>
    <property type="match status" value="1"/>
</dbReference>
<dbReference type="AlphaFoldDB" id="A0A850NHG3"/>
<evidence type="ECO:0000313" key="4">
    <source>
        <dbReference type="Proteomes" id="UP000558089"/>
    </source>
</evidence>
<protein>
    <submittedName>
        <fullName evidence="3">Serine hydrolase</fullName>
    </submittedName>
</protein>
<dbReference type="PANTHER" id="PTHR43283:SF18">
    <property type="match status" value="1"/>
</dbReference>
<dbReference type="InterPro" id="IPR001466">
    <property type="entry name" value="Beta-lactam-related"/>
</dbReference>
<dbReference type="SUPFAM" id="SSF56601">
    <property type="entry name" value="beta-lactamase/transpeptidase-like"/>
    <property type="match status" value="1"/>
</dbReference>
<accession>A0A850NHG3</accession>
<name>A0A850NHG3_9FLAO</name>
<keyword evidence="1" id="KW-0732">Signal</keyword>
<keyword evidence="4" id="KW-1185">Reference proteome</keyword>
<sequence length="347" mass="39477">MKSIYITCTLVLFFSNLMAQKTEPSHKEIEQEVNTWLEETKVPGIAIAQIENGKVVQTVLKGVDAQGNEITSSTIFDVASLTKTITTLAVLKLAEQKQMDLDEPLYKFWIDPDIQNDVRHQKLTPRTILSHRSGFKNWRYMYEDEKLSFDFEPGEKFQYSGEGFEYLRRALEHKFETSFEELVDTLVFKPIGMENSTLVWNKKMENLDFAGSHNNEGQAYDYEKSYKANAADNLLTDLSDFIKLTKSLLNESYLNGSLFEEMGRPHSKVREGIDFGLGWIVFQDLPNDEYALFNAGSDQGVNSLVVILPKSNRGLIVMTNGDNGRGLAMKAISVFLEDSGNQILERF</sequence>
<dbReference type="Gene3D" id="3.40.710.10">
    <property type="entry name" value="DD-peptidase/beta-lactamase superfamily"/>
    <property type="match status" value="1"/>
</dbReference>
<organism evidence="3 4">
    <name type="scientific">Flagellimonas chongwuensis</name>
    <dbReference type="NCBI Taxonomy" id="2697365"/>
    <lineage>
        <taxon>Bacteria</taxon>
        <taxon>Pseudomonadati</taxon>
        <taxon>Bacteroidota</taxon>
        <taxon>Flavobacteriia</taxon>
        <taxon>Flavobacteriales</taxon>
        <taxon>Flavobacteriaceae</taxon>
        <taxon>Flagellimonas</taxon>
    </lineage>
</organism>
<feature type="chain" id="PRO_5032529694" evidence="1">
    <location>
        <begin position="20"/>
        <end position="347"/>
    </location>
</feature>
<dbReference type="EMBL" id="WYET01000007">
    <property type="protein sequence ID" value="NVN19219.1"/>
    <property type="molecule type" value="Genomic_DNA"/>
</dbReference>
<feature type="domain" description="Beta-lactamase-related" evidence="2">
    <location>
        <begin position="37"/>
        <end position="324"/>
    </location>
</feature>
<evidence type="ECO:0000259" key="2">
    <source>
        <dbReference type="Pfam" id="PF00144"/>
    </source>
</evidence>
<dbReference type="RefSeq" id="WP_176620835.1">
    <property type="nucleotide sequence ID" value="NZ_WYET01000007.1"/>
</dbReference>
<dbReference type="GO" id="GO:0016787">
    <property type="term" value="F:hydrolase activity"/>
    <property type="evidence" value="ECO:0007669"/>
    <property type="project" value="UniProtKB-KW"/>
</dbReference>
<dbReference type="InterPro" id="IPR050789">
    <property type="entry name" value="Diverse_Enzym_Activities"/>
</dbReference>
<gene>
    <name evidence="3" type="ORF">GUA46_12790</name>
</gene>
<evidence type="ECO:0000313" key="3">
    <source>
        <dbReference type="EMBL" id="NVN19219.1"/>
    </source>
</evidence>